<dbReference type="HOGENOM" id="CLU_176020_0_0_5"/>
<dbReference type="STRING" id="693986.MOC_1351"/>
<keyword evidence="3" id="KW-1185">Reference proteome</keyword>
<dbReference type="Pfam" id="PF07704">
    <property type="entry name" value="PSK_trans_fac"/>
    <property type="match status" value="1"/>
</dbReference>
<dbReference type="KEGG" id="mor:MOC_1351"/>
<dbReference type="eggNOG" id="COG4423">
    <property type="taxonomic scope" value="Bacteria"/>
</dbReference>
<reference evidence="2 3" key="1">
    <citation type="journal article" date="2014" name="PLoS ONE">
        <title>Genome Information of Methylobacterium oryzae, a Plant-Probiotic Methylotroph in the Phyllosphere.</title>
        <authorList>
            <person name="Kwak M.J."/>
            <person name="Jeong H."/>
            <person name="Madhaiyan M."/>
            <person name="Lee Y."/>
            <person name="Sa T.M."/>
            <person name="Oh T.K."/>
            <person name="Kim J.F."/>
        </authorList>
    </citation>
    <scope>NUCLEOTIDE SEQUENCE [LARGE SCALE GENOMIC DNA]</scope>
    <source>
        <strain evidence="2 3">CBMB20</strain>
    </source>
</reference>
<proteinExistence type="predicted"/>
<dbReference type="Proteomes" id="UP000029492">
    <property type="component" value="Chromosome"/>
</dbReference>
<dbReference type="EMBL" id="CP003811">
    <property type="protein sequence ID" value="AIQ89106.1"/>
    <property type="molecule type" value="Genomic_DNA"/>
</dbReference>
<gene>
    <name evidence="2" type="ORF">MOC_1351</name>
</gene>
<evidence type="ECO:0000256" key="1">
    <source>
        <dbReference type="SAM" id="MobiDB-lite"/>
    </source>
</evidence>
<dbReference type="RefSeq" id="WP_043756206.1">
    <property type="nucleotide sequence ID" value="NZ_CP003811.1"/>
</dbReference>
<dbReference type="InterPro" id="IPR011660">
    <property type="entry name" value="VapB-like"/>
</dbReference>
<evidence type="ECO:0000313" key="3">
    <source>
        <dbReference type="Proteomes" id="UP000029492"/>
    </source>
</evidence>
<name>A0A089NMH8_9HYPH</name>
<sequence length="79" mass="8685">MPLNIRSEEVNQRAEKLASRTGVSKTEAVRPALKNGLARQNAEREAFLEPVKPIQDRLASFPSTGLKADEAFYDSLNAA</sequence>
<dbReference type="AlphaFoldDB" id="A0A089NMH8"/>
<feature type="region of interest" description="Disordered" evidence="1">
    <location>
        <begin position="1"/>
        <end position="27"/>
    </location>
</feature>
<organism evidence="2 3">
    <name type="scientific">Methylobacterium oryzae CBMB20</name>
    <dbReference type="NCBI Taxonomy" id="693986"/>
    <lineage>
        <taxon>Bacteria</taxon>
        <taxon>Pseudomonadati</taxon>
        <taxon>Pseudomonadota</taxon>
        <taxon>Alphaproteobacteria</taxon>
        <taxon>Hyphomicrobiales</taxon>
        <taxon>Methylobacteriaceae</taxon>
        <taxon>Methylobacterium</taxon>
    </lineage>
</organism>
<evidence type="ECO:0000313" key="2">
    <source>
        <dbReference type="EMBL" id="AIQ89106.1"/>
    </source>
</evidence>
<protein>
    <submittedName>
        <fullName evidence="2">Rv0623 family protein transcription factor</fullName>
    </submittedName>
</protein>
<feature type="compositionally biased region" description="Basic and acidic residues" evidence="1">
    <location>
        <begin position="1"/>
        <end position="18"/>
    </location>
</feature>
<accession>A0A089NMH8</accession>